<protein>
    <submittedName>
        <fullName evidence="3">Uncharacterized protein</fullName>
    </submittedName>
</protein>
<keyword evidence="2" id="KW-1185">Reference proteome</keyword>
<accession>A0A1I7ZZP4</accession>
<proteinExistence type="predicted"/>
<sequence length="148" mass="16513">MKFTKERWWYPIDRLMLISLRKTAFEVQTFFEVLDEPLFINFYRSAAKLIVDSVDVSVSKYPLDPLFPKEGQHTAGPPTVGIPLRTALPKVSSESLQKCRFLANTFRARAKLASGTGAPIAQSAKIDAFAPGDPGRMKATDASSLRRH</sequence>
<organism evidence="2 3">
    <name type="scientific">Steinernema glaseri</name>
    <dbReference type="NCBI Taxonomy" id="37863"/>
    <lineage>
        <taxon>Eukaryota</taxon>
        <taxon>Metazoa</taxon>
        <taxon>Ecdysozoa</taxon>
        <taxon>Nematoda</taxon>
        <taxon>Chromadorea</taxon>
        <taxon>Rhabditida</taxon>
        <taxon>Tylenchina</taxon>
        <taxon>Panagrolaimomorpha</taxon>
        <taxon>Strongyloidoidea</taxon>
        <taxon>Steinernematidae</taxon>
        <taxon>Steinernema</taxon>
    </lineage>
</organism>
<evidence type="ECO:0000313" key="3">
    <source>
        <dbReference type="WBParaSite" id="L893_g31383.t1"/>
    </source>
</evidence>
<dbReference type="AlphaFoldDB" id="A0A1I7ZZP4"/>
<dbReference type="Proteomes" id="UP000095287">
    <property type="component" value="Unplaced"/>
</dbReference>
<dbReference type="WBParaSite" id="L893_g31383.t1">
    <property type="protein sequence ID" value="L893_g31383.t1"/>
    <property type="gene ID" value="L893_g31383"/>
</dbReference>
<evidence type="ECO:0000256" key="1">
    <source>
        <dbReference type="SAM" id="MobiDB-lite"/>
    </source>
</evidence>
<evidence type="ECO:0000313" key="2">
    <source>
        <dbReference type="Proteomes" id="UP000095287"/>
    </source>
</evidence>
<reference evidence="3" key="1">
    <citation type="submission" date="2016-11" db="UniProtKB">
        <authorList>
            <consortium name="WormBaseParasite"/>
        </authorList>
    </citation>
    <scope>IDENTIFICATION</scope>
</reference>
<name>A0A1I7ZZP4_9BILA</name>
<feature type="region of interest" description="Disordered" evidence="1">
    <location>
        <begin position="129"/>
        <end position="148"/>
    </location>
</feature>